<dbReference type="InterPro" id="IPR003439">
    <property type="entry name" value="ABC_transporter-like_ATP-bd"/>
</dbReference>
<reference evidence="8 9" key="1">
    <citation type="journal article" date="2015" name="Genome Announc.">
        <title>Expanding the biotechnology potential of lactobacilli through comparative genomics of 213 strains and associated genera.</title>
        <authorList>
            <person name="Sun Z."/>
            <person name="Harris H.M."/>
            <person name="McCann A."/>
            <person name="Guo C."/>
            <person name="Argimon S."/>
            <person name="Zhang W."/>
            <person name="Yang X."/>
            <person name="Jeffery I.B."/>
            <person name="Cooney J.C."/>
            <person name="Kagawa T.F."/>
            <person name="Liu W."/>
            <person name="Song Y."/>
            <person name="Salvetti E."/>
            <person name="Wrobel A."/>
            <person name="Rasinkangas P."/>
            <person name="Parkhill J."/>
            <person name="Rea M.C."/>
            <person name="O'Sullivan O."/>
            <person name="Ritari J."/>
            <person name="Douillard F.P."/>
            <person name="Paul Ross R."/>
            <person name="Yang R."/>
            <person name="Briner A.E."/>
            <person name="Felis G.E."/>
            <person name="de Vos W.M."/>
            <person name="Barrangou R."/>
            <person name="Klaenhammer T.R."/>
            <person name="Caufield P.W."/>
            <person name="Cui Y."/>
            <person name="Zhang H."/>
            <person name="O'Toole P.W."/>
        </authorList>
    </citation>
    <scope>NUCLEOTIDE SEQUENCE [LARGE SCALE GENOMIC DNA]</scope>
    <source>
        <strain evidence="8 9">DSM 20534</strain>
    </source>
</reference>
<dbReference type="InterPro" id="IPR003593">
    <property type="entry name" value="AAA+_ATPase"/>
</dbReference>
<dbReference type="InterPro" id="IPR017871">
    <property type="entry name" value="ABC_transporter-like_CS"/>
</dbReference>
<dbReference type="Proteomes" id="UP000050909">
    <property type="component" value="Unassembled WGS sequence"/>
</dbReference>
<keyword evidence="9" id="KW-1185">Reference proteome</keyword>
<organism evidence="8 9">
    <name type="scientific">Amylolactobacillus amylotrophicus DSM 20534</name>
    <dbReference type="NCBI Taxonomy" id="1423722"/>
    <lineage>
        <taxon>Bacteria</taxon>
        <taxon>Bacillati</taxon>
        <taxon>Bacillota</taxon>
        <taxon>Bacilli</taxon>
        <taxon>Lactobacillales</taxon>
        <taxon>Lactobacillaceae</taxon>
        <taxon>Amylolactobacillus</taxon>
    </lineage>
</organism>
<keyword evidence="6" id="KW-0472">Membrane</keyword>
<dbReference type="PROSITE" id="PS50893">
    <property type="entry name" value="ABC_TRANSPORTER_2"/>
    <property type="match status" value="1"/>
</dbReference>
<dbReference type="RefSeq" id="WP_056946593.1">
    <property type="nucleotide sequence ID" value="NZ_AZCV01000002.1"/>
</dbReference>
<gene>
    <name evidence="8" type="ORF">FC62_GL000714</name>
</gene>
<dbReference type="GO" id="GO:0005886">
    <property type="term" value="C:plasma membrane"/>
    <property type="evidence" value="ECO:0007669"/>
    <property type="project" value="UniProtKB-SubCell"/>
</dbReference>
<dbReference type="Gene3D" id="3.40.50.300">
    <property type="entry name" value="P-loop containing nucleotide triphosphate hydrolases"/>
    <property type="match status" value="1"/>
</dbReference>
<keyword evidence="5" id="KW-0067">ATP-binding</keyword>
<dbReference type="GO" id="GO:0016887">
    <property type="term" value="F:ATP hydrolysis activity"/>
    <property type="evidence" value="ECO:0007669"/>
    <property type="project" value="InterPro"/>
</dbReference>
<proteinExistence type="predicted"/>
<dbReference type="AlphaFoldDB" id="A0A0R1GUH6"/>
<accession>A0A0R1GUH6</accession>
<dbReference type="PROSITE" id="PS00211">
    <property type="entry name" value="ABC_TRANSPORTER_1"/>
    <property type="match status" value="1"/>
</dbReference>
<keyword evidence="3" id="KW-1003">Cell membrane</keyword>
<feature type="domain" description="ABC transporter" evidence="7">
    <location>
        <begin position="6"/>
        <end position="252"/>
    </location>
</feature>
<dbReference type="GO" id="GO:0005524">
    <property type="term" value="F:ATP binding"/>
    <property type="evidence" value="ECO:0007669"/>
    <property type="project" value="UniProtKB-KW"/>
</dbReference>
<dbReference type="PANTHER" id="PTHR42788">
    <property type="entry name" value="TAURINE IMPORT ATP-BINDING PROTEIN-RELATED"/>
    <property type="match status" value="1"/>
</dbReference>
<evidence type="ECO:0000256" key="2">
    <source>
        <dbReference type="ARBA" id="ARBA00022448"/>
    </source>
</evidence>
<evidence type="ECO:0000256" key="5">
    <source>
        <dbReference type="ARBA" id="ARBA00022840"/>
    </source>
</evidence>
<sequence length="252" mass="27707">MTEAKLVLQDISVRISAGSEVKTLLNNINLTIDEGDFVTVLGTNGAGKSTLFNTISGNLAATEGSIRIAGVDLTRKSPEKRAKFISRVFQDPKMGTAPRMSVAENLALATHRGERLMFQSRQVRQQMSRFKELAQKSGNGLDLALDKPTEQLSGGQRQALSLLMATIKLPELLLLDEHTAALDPHTSMAIMGLTNQIVTENKLTALMITHQLDDALKYGNRLIVLDQGLIVADYNQQEKNEITKQELLEYFG</sequence>
<dbReference type="SMART" id="SM00382">
    <property type="entry name" value="AAA"/>
    <property type="match status" value="1"/>
</dbReference>
<comment type="subcellular location">
    <subcellularLocation>
        <location evidence="1">Cell membrane</location>
        <topology evidence="1">Peripheral membrane protein</topology>
    </subcellularLocation>
</comment>
<protein>
    <submittedName>
        <fullName evidence="8">ABC transporter ATPase</fullName>
    </submittedName>
</protein>
<dbReference type="InterPro" id="IPR027417">
    <property type="entry name" value="P-loop_NTPase"/>
</dbReference>
<evidence type="ECO:0000256" key="1">
    <source>
        <dbReference type="ARBA" id="ARBA00004202"/>
    </source>
</evidence>
<evidence type="ECO:0000256" key="6">
    <source>
        <dbReference type="ARBA" id="ARBA00023136"/>
    </source>
</evidence>
<dbReference type="Pfam" id="PF00005">
    <property type="entry name" value="ABC_tran"/>
    <property type="match status" value="1"/>
</dbReference>
<evidence type="ECO:0000313" key="9">
    <source>
        <dbReference type="Proteomes" id="UP000050909"/>
    </source>
</evidence>
<evidence type="ECO:0000256" key="3">
    <source>
        <dbReference type="ARBA" id="ARBA00022475"/>
    </source>
</evidence>
<keyword evidence="4" id="KW-0547">Nucleotide-binding</keyword>
<dbReference type="PANTHER" id="PTHR42788:SF7">
    <property type="entry name" value="NITRATE ABC TRANSPORTER ATP-BINDING PROTEIN"/>
    <property type="match status" value="1"/>
</dbReference>
<dbReference type="InterPro" id="IPR050166">
    <property type="entry name" value="ABC_transporter_ATP-bind"/>
</dbReference>
<evidence type="ECO:0000259" key="7">
    <source>
        <dbReference type="PROSITE" id="PS50893"/>
    </source>
</evidence>
<dbReference type="EMBL" id="AZCV01000002">
    <property type="protein sequence ID" value="KRK37947.1"/>
    <property type="molecule type" value="Genomic_DNA"/>
</dbReference>
<dbReference type="PATRIC" id="fig|1423722.3.peg.731"/>
<name>A0A0R1GUH6_9LACO</name>
<keyword evidence="2" id="KW-0813">Transport</keyword>
<evidence type="ECO:0000256" key="4">
    <source>
        <dbReference type="ARBA" id="ARBA00022741"/>
    </source>
</evidence>
<evidence type="ECO:0000313" key="8">
    <source>
        <dbReference type="EMBL" id="KRK37947.1"/>
    </source>
</evidence>
<dbReference type="SUPFAM" id="SSF52540">
    <property type="entry name" value="P-loop containing nucleoside triphosphate hydrolases"/>
    <property type="match status" value="1"/>
</dbReference>
<comment type="caution">
    <text evidence="8">The sequence shown here is derived from an EMBL/GenBank/DDBJ whole genome shotgun (WGS) entry which is preliminary data.</text>
</comment>